<accession>X1LAI2</accession>
<comment type="caution">
    <text evidence="1">The sequence shown here is derived from an EMBL/GenBank/DDBJ whole genome shotgun (WGS) entry which is preliminary data.</text>
</comment>
<feature type="non-terminal residue" evidence="1">
    <location>
        <position position="1"/>
    </location>
</feature>
<reference evidence="1" key="1">
    <citation type="journal article" date="2014" name="Front. Microbiol.">
        <title>High frequency of phylogenetically diverse reductive dehalogenase-homologous genes in deep subseafloor sedimentary metagenomes.</title>
        <authorList>
            <person name="Kawai M."/>
            <person name="Futagami T."/>
            <person name="Toyoda A."/>
            <person name="Takaki Y."/>
            <person name="Nishi S."/>
            <person name="Hori S."/>
            <person name="Arai W."/>
            <person name="Tsubouchi T."/>
            <person name="Morono Y."/>
            <person name="Uchiyama I."/>
            <person name="Ito T."/>
            <person name="Fujiyama A."/>
            <person name="Inagaki F."/>
            <person name="Takami H."/>
        </authorList>
    </citation>
    <scope>NUCLEOTIDE SEQUENCE</scope>
    <source>
        <strain evidence="1">Expedition CK06-06</strain>
    </source>
</reference>
<dbReference type="EMBL" id="BARV01008309">
    <property type="protein sequence ID" value="GAI02866.1"/>
    <property type="molecule type" value="Genomic_DNA"/>
</dbReference>
<protein>
    <submittedName>
        <fullName evidence="1">Uncharacterized protein</fullName>
    </submittedName>
</protein>
<organism evidence="1">
    <name type="scientific">marine sediment metagenome</name>
    <dbReference type="NCBI Taxonomy" id="412755"/>
    <lineage>
        <taxon>unclassified sequences</taxon>
        <taxon>metagenomes</taxon>
        <taxon>ecological metagenomes</taxon>
    </lineage>
</organism>
<sequence>TIGLQADTPITQRQRRQAMGYPDIEVIDSYGRITYLECKTYNLANIGTTQRAFYFSPSRESCKVTADARHLVISFQIEMAQRRGQQAYVPVHWRIYSTDSMVVQVKHEFNASNRQIYKQEALLAEGPIE</sequence>
<dbReference type="AlphaFoldDB" id="X1LAI2"/>
<gene>
    <name evidence="1" type="ORF">S06H3_16740</name>
</gene>
<name>X1LAI2_9ZZZZ</name>
<proteinExistence type="predicted"/>
<evidence type="ECO:0000313" key="1">
    <source>
        <dbReference type="EMBL" id="GAI02866.1"/>
    </source>
</evidence>